<sequence length="601" mass="67523">MNYSFLDFLTLLGSLGMFLYGMKIMSEGLQKVAGDKLRNILSVMTTNRFTGVLTGMLVTALIQSSSATTVMVVSFVNAGLLTLGQSISVIMGANVGTTVTAWVISFFGFKFDISILSLPLMGIAIPLMFAKKSNYKSLGEFILGFAFLFLGLSYLKDSVPDLEGNPEVLSFIQNYTSMGYLSLLIFLAIGTILTIIVQSSSATVAITLIMCTQGWMPFEMAAAMVLGENIGTTITANLAALSGNVSARRAALAHLMFNLFGVVWVMILFYPFCHLVEWLVTRFGPGDPHAMTNFIHSLDAETVRSITSDEKLTDPRLISLREQLQTQQVAVSYGLSLFHTLFNVCNILVMIWFVKLYERICSALIKSPRESEDEEFQLKYISAGMLSTSELSLIQANKEIAVFSDRTYRMFGMIKTLLHETDSEKFLKTFVRVEKYEQISDRMEVEIANYLTRVLEGRLSAEGKNNIRVMLRAVSEIESIADSCNNIARTIKHRNDAKGHFTEEQNHSVEHMMSLTDAALVHMKDILHRQAGTRDDMVLSYNLENEINSYRNMLKNENIDNIDNKRYSYSDSVYYMDIISEYEKMGDYILNVVQAIVEKKF</sequence>
<dbReference type="GO" id="GO:0044341">
    <property type="term" value="P:sodium-dependent phosphate transport"/>
    <property type="evidence" value="ECO:0007669"/>
    <property type="project" value="InterPro"/>
</dbReference>
<evidence type="ECO:0000256" key="3">
    <source>
        <dbReference type="ARBA" id="ARBA00022692"/>
    </source>
</evidence>
<dbReference type="Proteomes" id="UP000018837">
    <property type="component" value="Unassembled WGS sequence"/>
</dbReference>
<reference evidence="8 9" key="1">
    <citation type="submission" date="2013-11" db="EMBL/GenBank/DDBJ databases">
        <title>Single cell genomics of uncultured Tannerella BU063 (oral taxon 286).</title>
        <authorList>
            <person name="Beall C.J."/>
            <person name="Campbell A.G."/>
            <person name="Griffen A.L."/>
            <person name="Podar M."/>
            <person name="Leys E.J."/>
        </authorList>
    </citation>
    <scope>NUCLEOTIDE SEQUENCE [LARGE SCALE GENOMIC DNA]</scope>
    <source>
        <strain evidence="8">Cell 2</strain>
    </source>
</reference>
<gene>
    <name evidence="8" type="ORF">N425_13205</name>
</gene>
<evidence type="ECO:0000256" key="5">
    <source>
        <dbReference type="ARBA" id="ARBA00023136"/>
    </source>
</evidence>
<comment type="caution">
    <text evidence="8">The sequence shown here is derived from an EMBL/GenBank/DDBJ whole genome shotgun (WGS) entry which is preliminary data.</text>
</comment>
<dbReference type="NCBIfam" id="NF037997">
    <property type="entry name" value="Na_Pi_symport"/>
    <property type="match status" value="1"/>
</dbReference>
<feature type="transmembrane region" description="Helical" evidence="6">
    <location>
        <begin position="251"/>
        <end position="272"/>
    </location>
</feature>
<evidence type="ECO:0000256" key="2">
    <source>
        <dbReference type="ARBA" id="ARBA00022475"/>
    </source>
</evidence>
<protein>
    <submittedName>
        <fullName evidence="8">Na+-dependent phosphate transporter</fullName>
    </submittedName>
</protein>
<feature type="transmembrane region" description="Helical" evidence="6">
    <location>
        <begin position="175"/>
        <end position="197"/>
    </location>
</feature>
<feature type="transmembrane region" description="Helical" evidence="6">
    <location>
        <begin position="137"/>
        <end position="155"/>
    </location>
</feature>
<evidence type="ECO:0000259" key="7">
    <source>
        <dbReference type="Pfam" id="PF01895"/>
    </source>
</evidence>
<name>W2C2X0_9BACT</name>
<dbReference type="AlphaFoldDB" id="W2C2X0"/>
<dbReference type="EMBL" id="AYUF01000495">
    <property type="protein sequence ID" value="ETK00781.1"/>
    <property type="molecule type" value="Genomic_DNA"/>
</dbReference>
<dbReference type="InterPro" id="IPR026022">
    <property type="entry name" value="PhoU_dom"/>
</dbReference>
<evidence type="ECO:0000313" key="9">
    <source>
        <dbReference type="Proteomes" id="UP000018837"/>
    </source>
</evidence>
<feature type="transmembrane region" description="Helical" evidence="6">
    <location>
        <begin position="52"/>
        <end position="75"/>
    </location>
</feature>
<feature type="transmembrane region" description="Helical" evidence="6">
    <location>
        <begin position="87"/>
        <end position="107"/>
    </location>
</feature>
<dbReference type="InterPro" id="IPR003841">
    <property type="entry name" value="Na/Pi_transpt"/>
</dbReference>
<dbReference type="PATRIC" id="fig|1411148.3.peg.2210"/>
<evidence type="ECO:0000313" key="8">
    <source>
        <dbReference type="EMBL" id="ETK00781.1"/>
    </source>
</evidence>
<comment type="subcellular location">
    <subcellularLocation>
        <location evidence="1">Cell membrane</location>
        <topology evidence="1">Multi-pass membrane protein</topology>
    </subcellularLocation>
</comment>
<feature type="domain" description="PhoU" evidence="7">
    <location>
        <begin position="405"/>
        <end position="490"/>
    </location>
</feature>
<dbReference type="PANTHER" id="PTHR10010">
    <property type="entry name" value="SOLUTE CARRIER FAMILY 34 SODIUM PHOSPHATE , MEMBER 2-RELATED"/>
    <property type="match status" value="1"/>
</dbReference>
<feature type="transmembrane region" description="Helical" evidence="6">
    <location>
        <begin position="330"/>
        <end position="354"/>
    </location>
</feature>
<evidence type="ECO:0000256" key="4">
    <source>
        <dbReference type="ARBA" id="ARBA00022989"/>
    </source>
</evidence>
<dbReference type="InterPro" id="IPR038078">
    <property type="entry name" value="PhoU-like_sf"/>
</dbReference>
<dbReference type="SUPFAM" id="SSF109755">
    <property type="entry name" value="PhoU-like"/>
    <property type="match status" value="1"/>
</dbReference>
<organism evidence="8 9">
    <name type="scientific">Tannerella sp. oral taxon BU063 isolate Cell 2</name>
    <dbReference type="NCBI Taxonomy" id="1411148"/>
    <lineage>
        <taxon>Bacteria</taxon>
        <taxon>Pseudomonadati</taxon>
        <taxon>Bacteroidota</taxon>
        <taxon>Bacteroidia</taxon>
        <taxon>Bacteroidales</taxon>
        <taxon>Tannerellaceae</taxon>
        <taxon>Tannerella</taxon>
    </lineage>
</organism>
<dbReference type="NCBIfam" id="TIGR00704">
    <property type="entry name" value="NaPi_cotrn_rel"/>
    <property type="match status" value="1"/>
</dbReference>
<keyword evidence="4 6" id="KW-1133">Transmembrane helix</keyword>
<evidence type="ECO:0000256" key="1">
    <source>
        <dbReference type="ARBA" id="ARBA00004651"/>
    </source>
</evidence>
<dbReference type="Pfam" id="PF01895">
    <property type="entry name" value="PhoU"/>
    <property type="match status" value="1"/>
</dbReference>
<keyword evidence="5 6" id="KW-0472">Membrane</keyword>
<dbReference type="GO" id="GO:0005886">
    <property type="term" value="C:plasma membrane"/>
    <property type="evidence" value="ECO:0007669"/>
    <property type="project" value="UniProtKB-SubCell"/>
</dbReference>
<keyword evidence="2" id="KW-1003">Cell membrane</keyword>
<evidence type="ECO:0000256" key="6">
    <source>
        <dbReference type="SAM" id="Phobius"/>
    </source>
</evidence>
<dbReference type="Pfam" id="PF02690">
    <property type="entry name" value="Na_Pi_cotrans"/>
    <property type="match status" value="2"/>
</dbReference>
<keyword evidence="3 6" id="KW-0812">Transmembrane</keyword>
<proteinExistence type="predicted"/>
<feature type="transmembrane region" description="Helical" evidence="6">
    <location>
        <begin position="113"/>
        <end position="130"/>
    </location>
</feature>
<accession>W2C2X0</accession>
<dbReference type="Gene3D" id="1.20.58.220">
    <property type="entry name" value="Phosphate transport system protein phou homolog 2, domain 2"/>
    <property type="match status" value="1"/>
</dbReference>
<dbReference type="GO" id="GO:0005436">
    <property type="term" value="F:sodium:phosphate symporter activity"/>
    <property type="evidence" value="ECO:0007669"/>
    <property type="project" value="InterPro"/>
</dbReference>
<dbReference type="PANTHER" id="PTHR10010:SF46">
    <property type="entry name" value="SODIUM-DEPENDENT PHOSPHATE TRANSPORT PROTEIN 2B"/>
    <property type="match status" value="1"/>
</dbReference>
<dbReference type="InterPro" id="IPR004633">
    <property type="entry name" value="NaPi_cotrn-rel/YqeW-like"/>
</dbReference>